<feature type="transmembrane region" description="Helical" evidence="2">
    <location>
        <begin position="393"/>
        <end position="415"/>
    </location>
</feature>
<keyword evidence="2" id="KW-1133">Transmembrane helix</keyword>
<comment type="caution">
    <text evidence="4">The sequence shown here is derived from an EMBL/GenBank/DDBJ whole genome shotgun (WGS) entry which is preliminary data.</text>
</comment>
<feature type="region of interest" description="Disordered" evidence="1">
    <location>
        <begin position="571"/>
        <end position="610"/>
    </location>
</feature>
<accession>A0A4U0XSC0</accession>
<dbReference type="InterPro" id="IPR001623">
    <property type="entry name" value="DnaJ_domain"/>
</dbReference>
<name>A0A4U0XSC0_9PEZI</name>
<dbReference type="EMBL" id="NAJQ01000088">
    <property type="protein sequence ID" value="TKA79497.1"/>
    <property type="molecule type" value="Genomic_DNA"/>
</dbReference>
<feature type="compositionally biased region" description="Polar residues" evidence="1">
    <location>
        <begin position="825"/>
        <end position="839"/>
    </location>
</feature>
<keyword evidence="5" id="KW-1185">Reference proteome</keyword>
<feature type="transmembrane region" description="Helical" evidence="2">
    <location>
        <begin position="357"/>
        <end position="381"/>
    </location>
</feature>
<evidence type="ECO:0000313" key="4">
    <source>
        <dbReference type="EMBL" id="TKA79497.1"/>
    </source>
</evidence>
<dbReference type="OrthoDB" id="270167at2759"/>
<protein>
    <recommendedName>
        <fullName evidence="3">J domain-containing protein</fullName>
    </recommendedName>
</protein>
<feature type="region of interest" description="Disordered" evidence="1">
    <location>
        <begin position="858"/>
        <end position="883"/>
    </location>
</feature>
<dbReference type="PANTHER" id="PTHR24148:SF82">
    <property type="entry name" value="HETEROKARYON INCOMPATIBILITY DOMAIN-CONTAINING PROTEIN"/>
    <property type="match status" value="1"/>
</dbReference>
<feature type="region of interest" description="Disordered" evidence="1">
    <location>
        <begin position="816"/>
        <end position="841"/>
    </location>
</feature>
<dbReference type="STRING" id="329884.A0A4U0XSC0"/>
<dbReference type="Gene3D" id="1.10.287.110">
    <property type="entry name" value="DnaJ domain"/>
    <property type="match status" value="1"/>
</dbReference>
<organism evidence="4 5">
    <name type="scientific">Friedmanniomyces simplex</name>
    <dbReference type="NCBI Taxonomy" id="329884"/>
    <lineage>
        <taxon>Eukaryota</taxon>
        <taxon>Fungi</taxon>
        <taxon>Dikarya</taxon>
        <taxon>Ascomycota</taxon>
        <taxon>Pezizomycotina</taxon>
        <taxon>Dothideomycetes</taxon>
        <taxon>Dothideomycetidae</taxon>
        <taxon>Mycosphaerellales</taxon>
        <taxon>Teratosphaeriaceae</taxon>
        <taxon>Friedmanniomyces</taxon>
    </lineage>
</organism>
<dbReference type="Gene3D" id="1.20.58.340">
    <property type="entry name" value="Magnesium transport protein CorA, transmembrane region"/>
    <property type="match status" value="1"/>
</dbReference>
<feature type="region of interest" description="Disordered" evidence="1">
    <location>
        <begin position="716"/>
        <end position="764"/>
    </location>
</feature>
<feature type="compositionally biased region" description="Basic and acidic residues" evidence="1">
    <location>
        <begin position="524"/>
        <end position="539"/>
    </location>
</feature>
<dbReference type="Proteomes" id="UP000309340">
    <property type="component" value="Unassembled WGS sequence"/>
</dbReference>
<feature type="domain" description="J" evidence="3">
    <location>
        <begin position="433"/>
        <end position="502"/>
    </location>
</feature>
<proteinExistence type="predicted"/>
<dbReference type="SUPFAM" id="SSF46565">
    <property type="entry name" value="Chaperone J-domain"/>
    <property type="match status" value="1"/>
</dbReference>
<evidence type="ECO:0000313" key="5">
    <source>
        <dbReference type="Proteomes" id="UP000309340"/>
    </source>
</evidence>
<reference evidence="4 5" key="1">
    <citation type="submission" date="2017-03" db="EMBL/GenBank/DDBJ databases">
        <title>Genomes of endolithic fungi from Antarctica.</title>
        <authorList>
            <person name="Coleine C."/>
            <person name="Masonjones S."/>
            <person name="Stajich J.E."/>
        </authorList>
    </citation>
    <scope>NUCLEOTIDE SEQUENCE [LARGE SCALE GENOMIC DNA]</scope>
    <source>
        <strain evidence="4 5">CCFEE 5184</strain>
    </source>
</reference>
<sequence length="1603" mass="183959">MELTKFEITDSKLEHSNWRFPTSIKTRPLRDLDDDDFLINHKIDRSYDDSTVRFKLLVGGAVSANLEDSNNLPLQPEILRIVREQKWVSEEYEHLWRRDGGGSAALTSHGILTFLLQTPRDGRSFCSLSLVNRERTHCGGLYIADDRYSLDILLASQVYHNRHPKVPRDFAILPINILVHHVEETLGHVQRLSREMTSTEKRLAEGDLNLENNGDYRLLNRLNLEHIRLQRRSNFELELAANLIKYIDEYYRMWAALWEGGTSYIEDMREKIEQQMRYSEQVQRDLDLLPQRIKNQSKTISNFIIQRDNKLNIQLAESNRRIAEESRRDNLLNLEMAAATAQVAEETRQDSAAMKTIAVLTLTFLPGTAVASFFSMGMFQWPFKDANSISSPYLYVYFVITIPLTLLVYAAWVWWFKYSQAHYKKSHDEGLNKFEQELKARVRSATATIKATYRQLVRRYHPNRHQGSEESKAALSEQFQTVHQAWKYLCEPDKRRRYLELLRLAEEQEGLLARMHDLLNSNEHGQDHEEERSDGRAQHDGYLSSDAEDDLPQVSLMRRQTLLRRAHTFDKQFETSSETASPLARNRTSRTRAQTPSHGAEKDGGEGDYFSSRRKKLEKLRRNELAAFEQYKNAMVEKFEAEMETERTRDLYDRAKWKRDYFERAPRETTERLRSFQQFMSAFRAFGQQQPRRRNRSTLSYGGQILSTEDLYGSGFLVPDNPRSPAKAGSSHQRGWSSDISGDQESSDDNSSGPSTPRPPMSFTWQRRHSRNTSLDAFQLPSVTLNSGSMATSQPSVPDHAPFRMIVKQPTGLGEIFVNEDDSSPESTSITPRTPSPDSVASCANKYTLVQTRRLSDIFRSGQSKSPPPSKFRQDGAASRNSSTLIRTPMLSEACHFLIKRVGEPKYRHIAFENVHVLNYAEKCWMLGVEPDADADPSALMQRLKRLDCNVSSKFMVKPDIKEAFTFRLIYDHREVVKDQHKSFIALSYRRKHHVEKKHGYFTLPLDDEMFEAVWDERVANEGVWIDQICIEQDSREETTISMSAMDMVYRSARLVVVALDDIELDAHERDVLESHMDEYARMLHVPANKRFRGKQPAYLDTHEELFQLLCKIFGSSWFKRAWCRHEMRLARDHVFLVPCKSLESTGNSIVRFTSSCLTHLLALAVEVPFEKDIELVKPALHAFFRDRSKLGPHDKHLRSHHGNFTTVVAEVFGMEAGGDPRIPARQRAADAMKDKISIILNTMECGLALTAEMRDPGMPLNKSECHYMLLTLALAAQDPGALCSVGPPMRLVQAHTDSPLTPTASSTWLFEPTNVDSGLNNYRTLNRLPVSARIDAGLELGEHYVQLDLKFLTSNEVKHGFDDSGTMEIARHFLEVCKKRKFGRNRSRYLTTDAAANRHFGSMADVYTQTLACLFECGPDWVEDVCHRYGVGRWKQDGEGAWNLLVALKNTGGRWPEDAWNAQAAGFIVDFVNFLVIRGMPQRQILHNEEWRPIWVATGNGGKIMTFVPPGEVEAAVPAALLDDDYVQLARLWLLQSRTTMSDVAGDARSRWTLLGKSVIFSDSVALQEGHNGREVIREQQRVFGREDPEIQRLLRERSLYY</sequence>
<dbReference type="InterPro" id="IPR010730">
    <property type="entry name" value="HET"/>
</dbReference>
<dbReference type="SMART" id="SM00271">
    <property type="entry name" value="DnaJ"/>
    <property type="match status" value="1"/>
</dbReference>
<evidence type="ECO:0000256" key="2">
    <source>
        <dbReference type="SAM" id="Phobius"/>
    </source>
</evidence>
<feature type="region of interest" description="Disordered" evidence="1">
    <location>
        <begin position="524"/>
        <end position="553"/>
    </location>
</feature>
<feature type="compositionally biased region" description="Polar residues" evidence="1">
    <location>
        <begin position="730"/>
        <end position="755"/>
    </location>
</feature>
<keyword evidence="2" id="KW-0812">Transmembrane</keyword>
<dbReference type="PANTHER" id="PTHR24148">
    <property type="entry name" value="ANKYRIN REPEAT DOMAIN-CONTAINING PROTEIN 39 HOMOLOG-RELATED"/>
    <property type="match status" value="1"/>
</dbReference>
<dbReference type="Pfam" id="PF06985">
    <property type="entry name" value="HET"/>
    <property type="match status" value="1"/>
</dbReference>
<dbReference type="PROSITE" id="PS50076">
    <property type="entry name" value="DNAJ_2"/>
    <property type="match status" value="1"/>
</dbReference>
<dbReference type="CDD" id="cd06257">
    <property type="entry name" value="DnaJ"/>
    <property type="match status" value="1"/>
</dbReference>
<keyword evidence="2" id="KW-0472">Membrane</keyword>
<gene>
    <name evidence="4" type="ORF">B0A55_02450</name>
</gene>
<evidence type="ECO:0000256" key="1">
    <source>
        <dbReference type="SAM" id="MobiDB-lite"/>
    </source>
</evidence>
<dbReference type="InterPro" id="IPR036869">
    <property type="entry name" value="J_dom_sf"/>
</dbReference>
<dbReference type="Pfam" id="PF00226">
    <property type="entry name" value="DnaJ"/>
    <property type="match status" value="1"/>
</dbReference>
<evidence type="ECO:0000259" key="3">
    <source>
        <dbReference type="PROSITE" id="PS50076"/>
    </source>
</evidence>
<dbReference type="InterPro" id="IPR052895">
    <property type="entry name" value="HetReg/Transcr_Mod"/>
</dbReference>